<comment type="similarity">
    <text evidence="1">Belongs to the peptidase C48 family.</text>
</comment>
<evidence type="ECO:0000256" key="2">
    <source>
        <dbReference type="ARBA" id="ARBA00022670"/>
    </source>
</evidence>
<reference evidence="7" key="1">
    <citation type="submission" date="2021-01" db="EMBL/GenBank/DDBJ databases">
        <authorList>
            <person name="Corre E."/>
            <person name="Pelletier E."/>
            <person name="Niang G."/>
            <person name="Scheremetjew M."/>
            <person name="Finn R."/>
            <person name="Kale V."/>
            <person name="Holt S."/>
            <person name="Cochrane G."/>
            <person name="Meng A."/>
            <person name="Brown T."/>
            <person name="Cohen L."/>
        </authorList>
    </citation>
    <scope>NUCLEOTIDE SEQUENCE</scope>
    <source>
        <strain evidence="7">379</strain>
    </source>
</reference>
<accession>A0A7S3VZF6</accession>
<dbReference type="SUPFAM" id="SSF54001">
    <property type="entry name" value="Cysteine proteinases"/>
    <property type="match status" value="1"/>
</dbReference>
<dbReference type="InterPro" id="IPR003653">
    <property type="entry name" value="Peptidase_C48_C"/>
</dbReference>
<gene>
    <name evidence="7" type="ORF">EHUX00137_LOCUS3531</name>
</gene>
<dbReference type="AlphaFoldDB" id="A0A7S3VZF6"/>
<evidence type="ECO:0000256" key="5">
    <source>
        <dbReference type="SAM" id="MobiDB-lite"/>
    </source>
</evidence>
<feature type="region of interest" description="Disordered" evidence="5">
    <location>
        <begin position="1"/>
        <end position="55"/>
    </location>
</feature>
<dbReference type="EMBL" id="HBIR01005096">
    <property type="protein sequence ID" value="CAE0526748.1"/>
    <property type="molecule type" value="Transcribed_RNA"/>
</dbReference>
<dbReference type="GO" id="GO:0006508">
    <property type="term" value="P:proteolysis"/>
    <property type="evidence" value="ECO:0007669"/>
    <property type="project" value="UniProtKB-KW"/>
</dbReference>
<feature type="compositionally biased region" description="Polar residues" evidence="5">
    <location>
        <begin position="41"/>
        <end position="50"/>
    </location>
</feature>
<dbReference type="Gene3D" id="3.40.395.10">
    <property type="entry name" value="Adenoviral Proteinase, Chain A"/>
    <property type="match status" value="1"/>
</dbReference>
<feature type="domain" description="Ubiquitin-like protease family profile" evidence="6">
    <location>
        <begin position="46"/>
        <end position="232"/>
    </location>
</feature>
<evidence type="ECO:0000259" key="6">
    <source>
        <dbReference type="PROSITE" id="PS50600"/>
    </source>
</evidence>
<feature type="compositionally biased region" description="Basic residues" evidence="5">
    <location>
        <begin position="1"/>
        <end position="14"/>
    </location>
</feature>
<dbReference type="Pfam" id="PF02902">
    <property type="entry name" value="Peptidase_C48"/>
    <property type="match status" value="1"/>
</dbReference>
<evidence type="ECO:0000256" key="4">
    <source>
        <dbReference type="ARBA" id="ARBA00022807"/>
    </source>
</evidence>
<protein>
    <recommendedName>
        <fullName evidence="6">Ubiquitin-like protease family profile domain-containing protein</fullName>
    </recommendedName>
</protein>
<proteinExistence type="inferred from homology"/>
<keyword evidence="3" id="KW-0378">Hydrolase</keyword>
<keyword evidence="4" id="KW-0788">Thiol protease</keyword>
<sequence>MRRGWRAGPARRLRPPTGCRPSRTWSGHCSTRGAGPASTLGCGQSRSPSHQMMDRLRDPRPRATATECKAHELNDEIVNAVVAALNRDNTDTHAFVFSTFMYSALENEAVDSDTVQRLLRAAPPASDLLSREQLLFMVNVPETSARPGHWYLVQANIAVGQIVAFDSAGQSHPDAIRVVQTFLEALHAREFAGRPTWMLTDSWLGVSFGNRTPLQENGHDCGVYMLAIAWCLIRRVPLRAALDNTRMLSNPESYWRARITVWLLNGSTKHLPDPPAV</sequence>
<dbReference type="GO" id="GO:0019784">
    <property type="term" value="F:deNEDDylase activity"/>
    <property type="evidence" value="ECO:0007669"/>
    <property type="project" value="InterPro"/>
</dbReference>
<evidence type="ECO:0000256" key="3">
    <source>
        <dbReference type="ARBA" id="ARBA00022801"/>
    </source>
</evidence>
<dbReference type="PROSITE" id="PS50600">
    <property type="entry name" value="ULP_PROTEASE"/>
    <property type="match status" value="1"/>
</dbReference>
<evidence type="ECO:0000313" key="7">
    <source>
        <dbReference type="EMBL" id="CAE0526748.1"/>
    </source>
</evidence>
<dbReference type="InterPro" id="IPR038765">
    <property type="entry name" value="Papain-like_cys_pep_sf"/>
</dbReference>
<name>A0A7S3VZF6_EMIHU</name>
<dbReference type="GO" id="GO:0000338">
    <property type="term" value="P:protein deneddylation"/>
    <property type="evidence" value="ECO:0007669"/>
    <property type="project" value="TreeGrafter"/>
</dbReference>
<dbReference type="PANTHER" id="PTHR46468:SF1">
    <property type="entry name" value="SENTRIN-SPECIFIC PROTEASE 8"/>
    <property type="match status" value="1"/>
</dbReference>
<evidence type="ECO:0000256" key="1">
    <source>
        <dbReference type="ARBA" id="ARBA00005234"/>
    </source>
</evidence>
<organism evidence="7">
    <name type="scientific">Emiliania huxleyi</name>
    <name type="common">Coccolithophore</name>
    <name type="synonym">Pontosphaera huxleyi</name>
    <dbReference type="NCBI Taxonomy" id="2903"/>
    <lineage>
        <taxon>Eukaryota</taxon>
        <taxon>Haptista</taxon>
        <taxon>Haptophyta</taxon>
        <taxon>Prymnesiophyceae</taxon>
        <taxon>Isochrysidales</taxon>
        <taxon>Noelaerhabdaceae</taxon>
        <taxon>Emiliania</taxon>
    </lineage>
</organism>
<dbReference type="GO" id="GO:0008234">
    <property type="term" value="F:cysteine-type peptidase activity"/>
    <property type="evidence" value="ECO:0007669"/>
    <property type="project" value="UniProtKB-KW"/>
</dbReference>
<keyword evidence="2" id="KW-0645">Protease</keyword>
<dbReference type="PANTHER" id="PTHR46468">
    <property type="entry name" value="SENTRIN-SPECIFIC PROTEASE 8"/>
    <property type="match status" value="1"/>
</dbReference>
<dbReference type="InterPro" id="IPR044613">
    <property type="entry name" value="Nep1/2-like"/>
</dbReference>